<gene>
    <name evidence="2" type="ORF">GCM10023346_40780</name>
</gene>
<evidence type="ECO:0000256" key="1">
    <source>
        <dbReference type="SAM" id="Phobius"/>
    </source>
</evidence>
<feature type="transmembrane region" description="Helical" evidence="1">
    <location>
        <begin position="55"/>
        <end position="73"/>
    </location>
</feature>
<reference evidence="3" key="1">
    <citation type="journal article" date="2019" name="Int. J. Syst. Evol. Microbiol.">
        <title>The Global Catalogue of Microorganisms (GCM) 10K type strain sequencing project: providing services to taxonomists for standard genome sequencing and annotation.</title>
        <authorList>
            <consortium name="The Broad Institute Genomics Platform"/>
            <consortium name="The Broad Institute Genome Sequencing Center for Infectious Disease"/>
            <person name="Wu L."/>
            <person name="Ma J."/>
        </authorList>
    </citation>
    <scope>NUCLEOTIDE SEQUENCE [LARGE SCALE GENOMIC DNA]</scope>
    <source>
        <strain evidence="3">JCM 18514</strain>
    </source>
</reference>
<organism evidence="2 3">
    <name type="scientific">Arthrobacter gyeryongensis</name>
    <dbReference type="NCBI Taxonomy" id="1650592"/>
    <lineage>
        <taxon>Bacteria</taxon>
        <taxon>Bacillati</taxon>
        <taxon>Actinomycetota</taxon>
        <taxon>Actinomycetes</taxon>
        <taxon>Micrococcales</taxon>
        <taxon>Micrococcaceae</taxon>
        <taxon>Arthrobacter</taxon>
    </lineage>
</organism>
<keyword evidence="1" id="KW-0472">Membrane</keyword>
<accession>A0ABP9SNX4</accession>
<dbReference type="Proteomes" id="UP001500200">
    <property type="component" value="Unassembled WGS sequence"/>
</dbReference>
<evidence type="ECO:0000313" key="2">
    <source>
        <dbReference type="EMBL" id="GAA5199907.1"/>
    </source>
</evidence>
<name>A0ABP9SNX4_9MICC</name>
<protein>
    <submittedName>
        <fullName evidence="2">Uncharacterized protein</fullName>
    </submittedName>
</protein>
<evidence type="ECO:0000313" key="3">
    <source>
        <dbReference type="Proteomes" id="UP001500200"/>
    </source>
</evidence>
<comment type="caution">
    <text evidence="2">The sequence shown here is derived from an EMBL/GenBank/DDBJ whole genome shotgun (WGS) entry which is preliminary data.</text>
</comment>
<feature type="transmembrane region" description="Helical" evidence="1">
    <location>
        <begin position="79"/>
        <end position="100"/>
    </location>
</feature>
<proteinExistence type="predicted"/>
<keyword evidence="3" id="KW-1185">Reference proteome</keyword>
<keyword evidence="1" id="KW-1133">Transmembrane helix</keyword>
<sequence length="120" mass="12557">MPHGAPLFKRSRAHWAADPGREVGLLSTRRGAAMTVLSAVPGGGRLMGVMMDAQWIVGFAGGYVAAAVTVLYLPFLVLFGVLLLVAGLLEVLALPFLVLFRKLRGRGKPGSSSGGSWLPG</sequence>
<dbReference type="EMBL" id="BAABKK010000030">
    <property type="protein sequence ID" value="GAA5199907.1"/>
    <property type="molecule type" value="Genomic_DNA"/>
</dbReference>
<keyword evidence="1" id="KW-0812">Transmembrane</keyword>